<dbReference type="GO" id="GO:0007264">
    <property type="term" value="P:small GTPase-mediated signal transduction"/>
    <property type="evidence" value="ECO:0007669"/>
    <property type="project" value="InterPro"/>
</dbReference>
<dbReference type="OrthoDB" id="30840at2759"/>
<dbReference type="InterPro" id="IPR007515">
    <property type="entry name" value="Mss4"/>
</dbReference>
<evidence type="ECO:0000313" key="7">
    <source>
        <dbReference type="EMBL" id="KAH8103311.1"/>
    </source>
</evidence>
<dbReference type="SUPFAM" id="SSF55729">
    <property type="entry name" value="Acyl-CoA N-acyltransferases (Nat)"/>
    <property type="match status" value="1"/>
</dbReference>
<dbReference type="InterPro" id="IPR016181">
    <property type="entry name" value="Acyl_CoA_acyltransferase"/>
</dbReference>
<dbReference type="GO" id="GO:0005737">
    <property type="term" value="C:cytoplasm"/>
    <property type="evidence" value="ECO:0007669"/>
    <property type="project" value="TreeGrafter"/>
</dbReference>
<dbReference type="InterPro" id="IPR051635">
    <property type="entry name" value="SNAT-like"/>
</dbReference>
<protein>
    <submittedName>
        <fullName evidence="7">Acyl-CoA N-acyltransferase</fullName>
    </submittedName>
</protein>
<dbReference type="PANTHER" id="PTHR10908:SF0">
    <property type="entry name" value="SEROTONIN N-ACETYLTRANSFERASE"/>
    <property type="match status" value="1"/>
</dbReference>
<gene>
    <name evidence="7" type="ORF">BXZ70DRAFT_1005741</name>
</gene>
<dbReference type="Gene3D" id="3.40.630.30">
    <property type="match status" value="1"/>
</dbReference>
<evidence type="ECO:0000259" key="6">
    <source>
        <dbReference type="PROSITE" id="PS51186"/>
    </source>
</evidence>
<keyword evidence="8" id="KW-1185">Reference proteome</keyword>
<evidence type="ECO:0000313" key="8">
    <source>
        <dbReference type="Proteomes" id="UP000813824"/>
    </source>
</evidence>
<keyword evidence="3" id="KW-0808">Transferase</keyword>
<dbReference type="Proteomes" id="UP000813824">
    <property type="component" value="Unassembled WGS sequence"/>
</dbReference>
<evidence type="ECO:0000256" key="5">
    <source>
        <dbReference type="ARBA" id="ARBA00023315"/>
    </source>
</evidence>
<dbReference type="AlphaFoldDB" id="A0A8K0UU93"/>
<sequence>MSSVEYAPVETAEIPAAHAIEIAGFPTDEAASLEAFQSRQRQAPDLFLGAYISTDHNPHFLIGYICSTLSPAESLTHESMSTHIPGSSSVCIHSICVSAEHRRKGVALGLLKEYLVRLQKASEHGAPYKRVLLISHEELLGLYVKAGFETIGESAVVHGSRPWFEMRKVLQTVAPSLEIAAQSTQQLPPGLWEALERASTSRSRPVVRLLSSFPSGVQDVTSDGTLNQHDLLCPREGCGSIILKAKVALLEERPSAELEPQGRENLQLAPLPRPPATTHWWKVTPNAMVFENIGFSRSVGSQVPIPNGSSKGIKLLLCAECDLGPLGWCEEGGSEFWLAASRVGYRQ</sequence>
<dbReference type="Gene3D" id="2.170.150.10">
    <property type="entry name" value="Metal Binding Protein, Guanine Nucleotide Exchange Factor, Chain A"/>
    <property type="match status" value="1"/>
</dbReference>
<feature type="domain" description="N-acetyltransferase" evidence="6">
    <location>
        <begin position="4"/>
        <end position="171"/>
    </location>
</feature>
<evidence type="ECO:0000256" key="1">
    <source>
        <dbReference type="ARBA" id="ARBA00022448"/>
    </source>
</evidence>
<dbReference type="PANTHER" id="PTHR10908">
    <property type="entry name" value="SEROTONIN N-ACETYLTRANSFERASE"/>
    <property type="match status" value="1"/>
</dbReference>
<dbReference type="InterPro" id="IPR000182">
    <property type="entry name" value="GNAT_dom"/>
</dbReference>
<dbReference type="InterPro" id="IPR011057">
    <property type="entry name" value="Mss4-like_sf"/>
</dbReference>
<keyword evidence="4" id="KW-0653">Protein transport</keyword>
<proteinExistence type="predicted"/>
<dbReference type="PROSITE" id="PS51796">
    <property type="entry name" value="MSS4"/>
    <property type="match status" value="1"/>
</dbReference>
<dbReference type="SUPFAM" id="SSF51316">
    <property type="entry name" value="Mss4-like"/>
    <property type="match status" value="1"/>
</dbReference>
<accession>A0A8K0UU93</accession>
<organism evidence="7 8">
    <name type="scientific">Cristinia sonorae</name>
    <dbReference type="NCBI Taxonomy" id="1940300"/>
    <lineage>
        <taxon>Eukaryota</taxon>
        <taxon>Fungi</taxon>
        <taxon>Dikarya</taxon>
        <taxon>Basidiomycota</taxon>
        <taxon>Agaricomycotina</taxon>
        <taxon>Agaricomycetes</taxon>
        <taxon>Agaricomycetidae</taxon>
        <taxon>Agaricales</taxon>
        <taxon>Pleurotineae</taxon>
        <taxon>Stephanosporaceae</taxon>
        <taxon>Cristinia</taxon>
    </lineage>
</organism>
<evidence type="ECO:0000256" key="3">
    <source>
        <dbReference type="ARBA" id="ARBA00022679"/>
    </source>
</evidence>
<dbReference type="EMBL" id="JAEVFJ010000007">
    <property type="protein sequence ID" value="KAH8103311.1"/>
    <property type="molecule type" value="Genomic_DNA"/>
</dbReference>
<dbReference type="PROSITE" id="PS51186">
    <property type="entry name" value="GNAT"/>
    <property type="match status" value="1"/>
</dbReference>
<dbReference type="Pfam" id="PF13673">
    <property type="entry name" value="Acetyltransf_10"/>
    <property type="match status" value="1"/>
</dbReference>
<keyword evidence="1" id="KW-0813">Transport</keyword>
<evidence type="ECO:0000256" key="2">
    <source>
        <dbReference type="ARBA" id="ARBA00022658"/>
    </source>
</evidence>
<dbReference type="InterPro" id="IPR011323">
    <property type="entry name" value="Mss4/transl-control_tumour"/>
</dbReference>
<keyword evidence="5" id="KW-0012">Acyltransferase</keyword>
<evidence type="ECO:0000256" key="4">
    <source>
        <dbReference type="ARBA" id="ARBA00022927"/>
    </source>
</evidence>
<dbReference type="GO" id="GO:0005085">
    <property type="term" value="F:guanyl-nucleotide exchange factor activity"/>
    <property type="evidence" value="ECO:0007669"/>
    <property type="project" value="UniProtKB-KW"/>
</dbReference>
<dbReference type="Pfam" id="PF04421">
    <property type="entry name" value="Mss4"/>
    <property type="match status" value="1"/>
</dbReference>
<keyword evidence="2" id="KW-0344">Guanine-nucleotide releasing factor</keyword>
<dbReference type="GO" id="GO:0015031">
    <property type="term" value="P:protein transport"/>
    <property type="evidence" value="ECO:0007669"/>
    <property type="project" value="UniProtKB-KW"/>
</dbReference>
<name>A0A8K0UU93_9AGAR</name>
<reference evidence="7" key="1">
    <citation type="journal article" date="2021" name="New Phytol.">
        <title>Evolutionary innovations through gain and loss of genes in the ectomycorrhizal Boletales.</title>
        <authorList>
            <person name="Wu G."/>
            <person name="Miyauchi S."/>
            <person name="Morin E."/>
            <person name="Kuo A."/>
            <person name="Drula E."/>
            <person name="Varga T."/>
            <person name="Kohler A."/>
            <person name="Feng B."/>
            <person name="Cao Y."/>
            <person name="Lipzen A."/>
            <person name="Daum C."/>
            <person name="Hundley H."/>
            <person name="Pangilinan J."/>
            <person name="Johnson J."/>
            <person name="Barry K."/>
            <person name="LaButti K."/>
            <person name="Ng V."/>
            <person name="Ahrendt S."/>
            <person name="Min B."/>
            <person name="Choi I.G."/>
            <person name="Park H."/>
            <person name="Plett J.M."/>
            <person name="Magnuson J."/>
            <person name="Spatafora J.W."/>
            <person name="Nagy L.G."/>
            <person name="Henrissat B."/>
            <person name="Grigoriev I.V."/>
            <person name="Yang Z.L."/>
            <person name="Xu J."/>
            <person name="Martin F.M."/>
        </authorList>
    </citation>
    <scope>NUCLEOTIDE SEQUENCE</scope>
    <source>
        <strain evidence="7">KKN 215</strain>
    </source>
</reference>
<dbReference type="GO" id="GO:0004059">
    <property type="term" value="F:aralkylamine N-acetyltransferase activity"/>
    <property type="evidence" value="ECO:0007669"/>
    <property type="project" value="TreeGrafter"/>
</dbReference>
<comment type="caution">
    <text evidence="7">The sequence shown here is derived from an EMBL/GenBank/DDBJ whole genome shotgun (WGS) entry which is preliminary data.</text>
</comment>